<organism evidence="2 3">
    <name type="scientific">Lophiostoma macrostomum CBS 122681</name>
    <dbReference type="NCBI Taxonomy" id="1314788"/>
    <lineage>
        <taxon>Eukaryota</taxon>
        <taxon>Fungi</taxon>
        <taxon>Dikarya</taxon>
        <taxon>Ascomycota</taxon>
        <taxon>Pezizomycotina</taxon>
        <taxon>Dothideomycetes</taxon>
        <taxon>Pleosporomycetidae</taxon>
        <taxon>Pleosporales</taxon>
        <taxon>Lophiostomataceae</taxon>
        <taxon>Lophiostoma</taxon>
    </lineage>
</organism>
<name>A0A6A6SP42_9PLEO</name>
<dbReference type="Proteomes" id="UP000799324">
    <property type="component" value="Unassembled WGS sequence"/>
</dbReference>
<evidence type="ECO:0000313" key="3">
    <source>
        <dbReference type="Proteomes" id="UP000799324"/>
    </source>
</evidence>
<feature type="compositionally biased region" description="Basic and acidic residues" evidence="1">
    <location>
        <begin position="33"/>
        <end position="49"/>
    </location>
</feature>
<feature type="region of interest" description="Disordered" evidence="1">
    <location>
        <begin position="1"/>
        <end position="255"/>
    </location>
</feature>
<feature type="compositionally biased region" description="Basic and acidic residues" evidence="1">
    <location>
        <begin position="397"/>
        <end position="414"/>
    </location>
</feature>
<proteinExistence type="predicted"/>
<protein>
    <submittedName>
        <fullName evidence="2">Uncharacterized protein</fullName>
    </submittedName>
</protein>
<feature type="region of interest" description="Disordered" evidence="1">
    <location>
        <begin position="386"/>
        <end position="561"/>
    </location>
</feature>
<reference evidence="2" key="1">
    <citation type="journal article" date="2020" name="Stud. Mycol.">
        <title>101 Dothideomycetes genomes: a test case for predicting lifestyles and emergence of pathogens.</title>
        <authorList>
            <person name="Haridas S."/>
            <person name="Albert R."/>
            <person name="Binder M."/>
            <person name="Bloem J."/>
            <person name="Labutti K."/>
            <person name="Salamov A."/>
            <person name="Andreopoulos B."/>
            <person name="Baker S."/>
            <person name="Barry K."/>
            <person name="Bills G."/>
            <person name="Bluhm B."/>
            <person name="Cannon C."/>
            <person name="Castanera R."/>
            <person name="Culley D."/>
            <person name="Daum C."/>
            <person name="Ezra D."/>
            <person name="Gonzalez J."/>
            <person name="Henrissat B."/>
            <person name="Kuo A."/>
            <person name="Liang C."/>
            <person name="Lipzen A."/>
            <person name="Lutzoni F."/>
            <person name="Magnuson J."/>
            <person name="Mondo S."/>
            <person name="Nolan M."/>
            <person name="Ohm R."/>
            <person name="Pangilinan J."/>
            <person name="Park H.-J."/>
            <person name="Ramirez L."/>
            <person name="Alfaro M."/>
            <person name="Sun H."/>
            <person name="Tritt A."/>
            <person name="Yoshinaga Y."/>
            <person name="Zwiers L.-H."/>
            <person name="Turgeon B."/>
            <person name="Goodwin S."/>
            <person name="Spatafora J."/>
            <person name="Crous P."/>
            <person name="Grigoriev I."/>
        </authorList>
    </citation>
    <scope>NUCLEOTIDE SEQUENCE</scope>
    <source>
        <strain evidence="2">CBS 122681</strain>
    </source>
</reference>
<feature type="compositionally biased region" description="Polar residues" evidence="1">
    <location>
        <begin position="67"/>
        <end position="76"/>
    </location>
</feature>
<keyword evidence="3" id="KW-1185">Reference proteome</keyword>
<dbReference type="AlphaFoldDB" id="A0A6A6SP42"/>
<feature type="compositionally biased region" description="Low complexity" evidence="1">
    <location>
        <begin position="428"/>
        <end position="447"/>
    </location>
</feature>
<feature type="compositionally biased region" description="Basic and acidic residues" evidence="1">
    <location>
        <begin position="153"/>
        <end position="165"/>
    </location>
</feature>
<evidence type="ECO:0000256" key="1">
    <source>
        <dbReference type="SAM" id="MobiDB-lite"/>
    </source>
</evidence>
<accession>A0A6A6SP42</accession>
<sequence length="653" mass="71861">MATAKRTPTTHKEGIGARSSSSSQRTTRSQTKRSREEFEGLQELKDEPRRRRRQVGRPTTGVLRPAKSQSPKSSTPEPTPVQKRPRTRDITKNPDDDYEEPAVKFKNNAGKKSGPSRASKRTRVVESEDDDTGQQKSKAGKTKPSTAAPLSKQELKVLRSIKDAQEQDPDALASSDGSDEEGLALSSGAKTAPKAADSKSKVADRHGYWDDSDLESTTSSGKESSEGDVARRNDGKNNHQEKDGTISKPAADQATPQVEPIIDNFQMNRITDAIDYSSECHKAGKPPLTVGRFEVTISTAPIADMLLQGAVDDKLAVLIWHTHEKNCYEIGIRPVPPAFSTNVGLDPHWWVGKSDAEVKVADGPLATKAQVKKMEAFLKGLETKKNKPAKKKAVATQKKETEDKLAEGLRRQEAGEQMYDSDSESGEEGSSPSGEESSQGSNRSSSRTSEDESGHKEESTKVSDGKTTRRHKALKSIVERDEKDTDDVHSDTQRSSSDGDSADGYKPGADDTSASSRAPSVDDSEKATRSRKAKKTPKSTDTRTRAPRSTHANTRKAMQNMRKLGRTGPTALCRNTTMHCFLQYKTTQSRRDLYGFDWDIEVNPYDGEWWFGTLPGEAGQRYKKELMDRGKYAPNVPEDPAMDDLADRFGAWT</sequence>
<dbReference type="EMBL" id="MU004568">
    <property type="protein sequence ID" value="KAF2647954.1"/>
    <property type="molecule type" value="Genomic_DNA"/>
</dbReference>
<evidence type="ECO:0000313" key="2">
    <source>
        <dbReference type="EMBL" id="KAF2647954.1"/>
    </source>
</evidence>
<feature type="compositionally biased region" description="Basic and acidic residues" evidence="1">
    <location>
        <begin position="448"/>
        <end position="467"/>
    </location>
</feature>
<feature type="compositionally biased region" description="Basic and acidic residues" evidence="1">
    <location>
        <begin position="196"/>
        <end position="209"/>
    </location>
</feature>
<gene>
    <name evidence="2" type="ORF">K491DRAFT_784392</name>
</gene>
<feature type="compositionally biased region" description="Basic and acidic residues" evidence="1">
    <location>
        <begin position="477"/>
        <end position="492"/>
    </location>
</feature>
<feature type="compositionally biased region" description="Basic and acidic residues" evidence="1">
    <location>
        <begin position="223"/>
        <end position="245"/>
    </location>
</feature>
<dbReference type="OrthoDB" id="3801416at2759"/>
<feature type="compositionally biased region" description="Low complexity" evidence="1">
    <location>
        <begin position="18"/>
        <end position="29"/>
    </location>
</feature>